<dbReference type="InterPro" id="IPR038765">
    <property type="entry name" value="Papain-like_cys_pep_sf"/>
</dbReference>
<dbReference type="InterPro" id="IPR001394">
    <property type="entry name" value="Peptidase_C19_UCH"/>
</dbReference>
<dbReference type="InterPro" id="IPR028889">
    <property type="entry name" value="USP"/>
</dbReference>
<sequence>MSKQQDQKMENNLKSTQLHSQTSKNPNAKLSQKSNQNSRNGDHKNNSDQNNDNNISANVDSNQRKKRKHQEISSNQLSSDNKETIINTELNQAKLEQQYLRPDQLYGNDMQQLSQNSKRRKINGDKDEEIKNNGQVRKKGGNISPQFLELNNSKQKVKRKIVEKKEALNVLQIINSVISDPQIDQITDNNFSQHWRQRHILLDDKKINKEDILYSMEESDRYLKDAIELEDFIYANSILFQRNQPDGHSRILWALINLENCLDSNKPVYSAQFTLPDLSSWFLSYNPKVINEDNEIGGQITIHAIENQQEISQGFMKRALKFTFSSFTRADGGPNSLKSWSCYYQFTQDNNKYTIYKFFHSKIENRYRAGFNRLLNFGIYLESVPYIEDEPIQPSQSNHASRRKSSQGKNYQQQKVYNGLINEGTTCYLNSLIQTLYIIRAFRKAVYHMPTNIEDFKSIPFCLQRIFYNLQTGKEAVRTFELLNAFGWSVREMNQQHDVNEFFLVLSDTLEQQMRDTPVNGTYSNLFEGITENVIECMNVDYESTRKDTFNCLQLSMTDCETIEQSILKYVEAEELTGDNQYDAEKFGKQDARKYIRFRKLPPVLQIQVNRFTYDIEQDQMAKINAQLRFHETLDLDSLLPKEVNMSQFAYSQIASDQEVKNLYHLHSILIHRGTLGAGHYYAFIRPSLDDKWFEFNDSKVEPILQSTALSIGSGGNESVFEFKDGSIYERQRSNNTSAYMLVYIRDCDREEIMAEIPIDQIPAHLKERFDEENQLNRKLDHDQELMQECGNVFITSLDIIKNWREGGIQQVLDDIYQCHRLKENEEQRLKIQIKRKSKYIDLVTELRKNLKYSSKDISMYKLKQRKDKSYSFIHISEDRFNEDIFGKNGYDAYFFICNNKDLNAPILQRYTEQEIEIRNRKYQNLIDFVIRRDLNQQYKDNYESKMIELWKFSGSREDSNDSSEDYEIGQDEIEDIIMNDQDQTLDIPPDQNADNTQQNLLTMATQQIAGNQQDSNQSSKANKQDADEFLYQNQQNNQARDMTERLIFIKTFNDEGGDYGLTVEGAIIAHSFLDHDMLKEKILQSFPYLGQDQDMFLELPTQFQKESNLALEEPKLKCIILSQSRFFVRDFVDGTIIILGNNKNQNIAGEISSFLDFKNNEIWVQLIQKEGDSTLRDMGKVQMSYNLTPSDVYDAIREQISCQFNEEVEDGYIQLHLGNGNKLQFAEEKDFSQLLVEGNQIHFEQLQFKLEELLGNIVVKVHFYNSRNEYKLQFVKLFQEKINVWQVVKMLSQEIKAEFNEEVVTRQYMFSFIDKNSKTIIRALDFKDLMSNLIEEAQRKNYEFRISAIQPEELLMMEEKQIYTGFLYCTIVDQQNRVIHNPFITVIPKNLPKDQVREAIISKLLTYNVTYNHRRSRDQQDEQEVSEITKGDADISYIEYRSLRRVILYNSFTLRDIPKDSFYLDFQKLNQLHIAVEIQLLYEEDDHVYRGNQLKIYDRKNSNENLNSNNIKN</sequence>
<dbReference type="Pfam" id="PF00443">
    <property type="entry name" value="UCH"/>
    <property type="match status" value="1"/>
</dbReference>
<feature type="domain" description="USP" evidence="2">
    <location>
        <begin position="418"/>
        <end position="747"/>
    </location>
</feature>
<name>A0A078A5R1_STYLE</name>
<accession>A0A078A5R1</accession>
<evidence type="ECO:0000313" key="3">
    <source>
        <dbReference type="EMBL" id="CDW77585.1"/>
    </source>
</evidence>
<dbReference type="PANTHER" id="PTHR24006">
    <property type="entry name" value="UBIQUITIN CARBOXYL-TERMINAL HYDROLASE"/>
    <property type="match status" value="1"/>
</dbReference>
<dbReference type="OrthoDB" id="297930at2759"/>
<protein>
    <submittedName>
        <fullName evidence="3">Ubiquitin carboxyl-terminal hydrolase 12-like</fullName>
    </submittedName>
</protein>
<dbReference type="InterPro" id="IPR018200">
    <property type="entry name" value="USP_CS"/>
</dbReference>
<feature type="region of interest" description="Disordered" evidence="1">
    <location>
        <begin position="392"/>
        <end position="411"/>
    </location>
</feature>
<keyword evidence="3" id="KW-0378">Hydrolase</keyword>
<dbReference type="PROSITE" id="PS50235">
    <property type="entry name" value="USP_3"/>
    <property type="match status" value="1"/>
</dbReference>
<feature type="compositionally biased region" description="Polar residues" evidence="1">
    <location>
        <begin position="12"/>
        <end position="39"/>
    </location>
</feature>
<organism evidence="3 4">
    <name type="scientific">Stylonychia lemnae</name>
    <name type="common">Ciliate</name>
    <dbReference type="NCBI Taxonomy" id="5949"/>
    <lineage>
        <taxon>Eukaryota</taxon>
        <taxon>Sar</taxon>
        <taxon>Alveolata</taxon>
        <taxon>Ciliophora</taxon>
        <taxon>Intramacronucleata</taxon>
        <taxon>Spirotrichea</taxon>
        <taxon>Stichotrichia</taxon>
        <taxon>Sporadotrichida</taxon>
        <taxon>Oxytrichidae</taxon>
        <taxon>Stylonychinae</taxon>
        <taxon>Stylonychia</taxon>
    </lineage>
</organism>
<evidence type="ECO:0000313" key="4">
    <source>
        <dbReference type="Proteomes" id="UP000039865"/>
    </source>
</evidence>
<dbReference type="GO" id="GO:0031647">
    <property type="term" value="P:regulation of protein stability"/>
    <property type="evidence" value="ECO:0007669"/>
    <property type="project" value="TreeGrafter"/>
</dbReference>
<feature type="region of interest" description="Disordered" evidence="1">
    <location>
        <begin position="112"/>
        <end position="146"/>
    </location>
</feature>
<evidence type="ECO:0000259" key="2">
    <source>
        <dbReference type="PROSITE" id="PS50235"/>
    </source>
</evidence>
<dbReference type="PANTHER" id="PTHR24006:SF644">
    <property type="entry name" value="UBIQUITIN CARBOXYL-TERMINAL HYDROLASE 7"/>
    <property type="match status" value="1"/>
</dbReference>
<proteinExistence type="predicted"/>
<dbReference type="Gene3D" id="3.90.70.10">
    <property type="entry name" value="Cysteine proteinases"/>
    <property type="match status" value="1"/>
</dbReference>
<dbReference type="InParanoid" id="A0A078A5R1"/>
<dbReference type="Proteomes" id="UP000039865">
    <property type="component" value="Unassembled WGS sequence"/>
</dbReference>
<feature type="region of interest" description="Disordered" evidence="1">
    <location>
        <begin position="1"/>
        <end position="80"/>
    </location>
</feature>
<evidence type="ECO:0000256" key="1">
    <source>
        <dbReference type="SAM" id="MobiDB-lite"/>
    </source>
</evidence>
<dbReference type="EMBL" id="CCKQ01006288">
    <property type="protein sequence ID" value="CDW77585.1"/>
    <property type="molecule type" value="Genomic_DNA"/>
</dbReference>
<dbReference type="GO" id="GO:0005634">
    <property type="term" value="C:nucleus"/>
    <property type="evidence" value="ECO:0007669"/>
    <property type="project" value="TreeGrafter"/>
</dbReference>
<feature type="compositionally biased region" description="Low complexity" evidence="1">
    <location>
        <begin position="47"/>
        <end position="61"/>
    </location>
</feature>
<feature type="compositionally biased region" description="Basic and acidic residues" evidence="1">
    <location>
        <begin position="1"/>
        <end position="11"/>
    </location>
</feature>
<dbReference type="PROSITE" id="PS00973">
    <property type="entry name" value="USP_2"/>
    <property type="match status" value="1"/>
</dbReference>
<keyword evidence="4" id="KW-1185">Reference proteome</keyword>
<reference evidence="3 4" key="1">
    <citation type="submission" date="2014-06" db="EMBL/GenBank/DDBJ databases">
        <authorList>
            <person name="Swart Estienne"/>
        </authorList>
    </citation>
    <scope>NUCLEOTIDE SEQUENCE [LARGE SCALE GENOMIC DNA]</scope>
    <source>
        <strain evidence="3 4">130c</strain>
    </source>
</reference>
<gene>
    <name evidence="3" type="primary">Contig11491.g12298</name>
    <name evidence="3" type="ORF">STYLEM_6548</name>
</gene>
<dbReference type="GO" id="GO:0004843">
    <property type="term" value="F:cysteine-type deubiquitinase activity"/>
    <property type="evidence" value="ECO:0007669"/>
    <property type="project" value="InterPro"/>
</dbReference>
<feature type="compositionally biased region" description="Basic and acidic residues" evidence="1">
    <location>
        <begin position="122"/>
        <end position="131"/>
    </location>
</feature>
<dbReference type="GO" id="GO:0016579">
    <property type="term" value="P:protein deubiquitination"/>
    <property type="evidence" value="ECO:0007669"/>
    <property type="project" value="InterPro"/>
</dbReference>
<dbReference type="SUPFAM" id="SSF54001">
    <property type="entry name" value="Cysteine proteinases"/>
    <property type="match status" value="1"/>
</dbReference>
<dbReference type="GO" id="GO:0005829">
    <property type="term" value="C:cytosol"/>
    <property type="evidence" value="ECO:0007669"/>
    <property type="project" value="TreeGrafter"/>
</dbReference>
<dbReference type="InterPro" id="IPR050164">
    <property type="entry name" value="Peptidase_C19"/>
</dbReference>